<evidence type="ECO:0000313" key="1">
    <source>
        <dbReference type="EMBL" id="CRK25094.1"/>
    </source>
</evidence>
<dbReference type="Proteomes" id="UP000044602">
    <property type="component" value="Unassembled WGS sequence"/>
</dbReference>
<proteinExistence type="predicted"/>
<accession>A0A0G4LT25</accession>
<reference evidence="1 2" key="1">
    <citation type="submission" date="2015-05" db="EMBL/GenBank/DDBJ databases">
        <authorList>
            <person name="Wang D.B."/>
            <person name="Wang M."/>
        </authorList>
    </citation>
    <scope>NUCLEOTIDE SEQUENCE [LARGE SCALE GENOMIC DNA]</scope>
    <source>
        <strain evidence="1">VL1</strain>
    </source>
</reference>
<sequence length="60" mass="6573">MSVEIRANADWLPIEVRFNGDKQVFEGQASVGSQRLEVKDSVMMDMMCGGKGAHTALVQC</sequence>
<dbReference type="AlphaFoldDB" id="A0A0G4LT25"/>
<protein>
    <submittedName>
        <fullName evidence="1">Uncharacterized protein</fullName>
    </submittedName>
</protein>
<dbReference type="EMBL" id="CVQH01018335">
    <property type="protein sequence ID" value="CRK25094.1"/>
    <property type="molecule type" value="Genomic_DNA"/>
</dbReference>
<evidence type="ECO:0000313" key="2">
    <source>
        <dbReference type="Proteomes" id="UP000044602"/>
    </source>
</evidence>
<gene>
    <name evidence="1" type="ORF">BN1708_014139</name>
</gene>
<organism evidence="1 2">
    <name type="scientific">Verticillium longisporum</name>
    <name type="common">Verticillium dahliae var. longisporum</name>
    <dbReference type="NCBI Taxonomy" id="100787"/>
    <lineage>
        <taxon>Eukaryota</taxon>
        <taxon>Fungi</taxon>
        <taxon>Dikarya</taxon>
        <taxon>Ascomycota</taxon>
        <taxon>Pezizomycotina</taxon>
        <taxon>Sordariomycetes</taxon>
        <taxon>Hypocreomycetidae</taxon>
        <taxon>Glomerellales</taxon>
        <taxon>Plectosphaerellaceae</taxon>
        <taxon>Verticillium</taxon>
    </lineage>
</organism>
<name>A0A0G4LT25_VERLO</name>
<keyword evidence="2" id="KW-1185">Reference proteome</keyword>